<evidence type="ECO:0000256" key="2">
    <source>
        <dbReference type="ARBA" id="ARBA00004186"/>
    </source>
</evidence>
<dbReference type="RefSeq" id="XP_018228082.1">
    <property type="nucleotide sequence ID" value="XM_018375733.1"/>
</dbReference>
<dbReference type="GeneID" id="28941988"/>
<keyword evidence="12" id="KW-0539">Nucleus</keyword>
<dbReference type="Proteomes" id="UP000053447">
    <property type="component" value="Unassembled WGS sequence"/>
</dbReference>
<dbReference type="EMBL" id="LFWA01000017">
    <property type="protein sequence ID" value="KTW26553.1"/>
    <property type="molecule type" value="Genomic_DNA"/>
</dbReference>
<evidence type="ECO:0000256" key="8">
    <source>
        <dbReference type="ARBA" id="ARBA00022701"/>
    </source>
</evidence>
<keyword evidence="10" id="KW-0995">Kinetochore</keyword>
<keyword evidence="8" id="KW-0493">Microtubule</keyword>
<reference evidence="17" key="1">
    <citation type="journal article" date="2016" name="Nat. Commun.">
        <title>Genome analysis of three Pneumocystis species reveals adaptation mechanisms to life exclusively in mammalian hosts.</title>
        <authorList>
            <person name="Ma L."/>
            <person name="Chen Z."/>
            <person name="Huang D.W."/>
            <person name="Kutty G."/>
            <person name="Ishihara M."/>
            <person name="Wang H."/>
            <person name="Abouelleil A."/>
            <person name="Bishop L."/>
            <person name="Davey E."/>
            <person name="Deng R."/>
            <person name="Deng X."/>
            <person name="Fan L."/>
            <person name="Fantoni G."/>
            <person name="Fitzgerald M."/>
            <person name="Gogineni E."/>
            <person name="Goldberg J.M."/>
            <person name="Handley G."/>
            <person name="Hu X."/>
            <person name="Huber C."/>
            <person name="Jiao X."/>
            <person name="Jones K."/>
            <person name="Levin J.Z."/>
            <person name="Liu Y."/>
            <person name="Macdonald P."/>
            <person name="Melnikov A."/>
            <person name="Raley C."/>
            <person name="Sassi M."/>
            <person name="Sherman B.T."/>
            <person name="Song X."/>
            <person name="Sykes S."/>
            <person name="Tran B."/>
            <person name="Walsh L."/>
            <person name="Xia Y."/>
            <person name="Yang J."/>
            <person name="Young S."/>
            <person name="Zeng Q."/>
            <person name="Zheng X."/>
            <person name="Stephens R."/>
            <person name="Nusbaum C."/>
            <person name="Birren B.W."/>
            <person name="Azadi P."/>
            <person name="Lempicki R.A."/>
            <person name="Cuomo C.A."/>
            <person name="Kovacs J.A."/>
        </authorList>
    </citation>
    <scope>NUCLEOTIDE SEQUENCE [LARGE SCALE GENOMIC DNA]</scope>
    <source>
        <strain evidence="17">RU7</strain>
    </source>
</reference>
<evidence type="ECO:0000256" key="12">
    <source>
        <dbReference type="ARBA" id="ARBA00023242"/>
    </source>
</evidence>
<dbReference type="GO" id="GO:1990758">
    <property type="term" value="P:mitotic sister chromatid biorientation"/>
    <property type="evidence" value="ECO:0007669"/>
    <property type="project" value="TreeGrafter"/>
</dbReference>
<evidence type="ECO:0000256" key="14">
    <source>
        <dbReference type="ARBA" id="ARBA00030453"/>
    </source>
</evidence>
<evidence type="ECO:0000313" key="16">
    <source>
        <dbReference type="EMBL" id="KTW26553.1"/>
    </source>
</evidence>
<dbReference type="STRING" id="1408657.A0A0W4ZDT0"/>
<dbReference type="PANTHER" id="PTHR28113:SF1">
    <property type="entry name" value="DASH COMPLEX SUBUNIT DAM1"/>
    <property type="match status" value="1"/>
</dbReference>
<evidence type="ECO:0000256" key="7">
    <source>
        <dbReference type="ARBA" id="ARBA00022490"/>
    </source>
</evidence>
<evidence type="ECO:0000313" key="17">
    <source>
        <dbReference type="Proteomes" id="UP000053447"/>
    </source>
</evidence>
<dbReference type="VEuPathDB" id="FungiDB:T551_03470"/>
<comment type="caution">
    <text evidence="16">The sequence shown here is derived from an EMBL/GenBank/DDBJ whole genome shotgun (WGS) entry which is preliminary data.</text>
</comment>
<protein>
    <recommendedName>
        <fullName evidence="5">DASH complex subunit DAM1</fullName>
    </recommendedName>
    <alternativeName>
        <fullName evidence="14">Outer kinetochore protein DAM1</fullName>
    </alternativeName>
</protein>
<accession>A0A0W4ZDT0</accession>
<dbReference type="GO" id="GO:0044732">
    <property type="term" value="C:mitotic spindle pole body"/>
    <property type="evidence" value="ECO:0007669"/>
    <property type="project" value="TreeGrafter"/>
</dbReference>
<keyword evidence="7" id="KW-0963">Cytoplasm</keyword>
<keyword evidence="13" id="KW-0137">Centromere</keyword>
<sequence>MPSKPRSRPTTPLRRIEKGGLSHLSASWSRQDPFPLDALAPAFAEMADALTDVQHNFEHIQSIHANLVHFNESFASFLYGLNMNAFCVDFPEAPVHQSFKRAENDSRYTDTSYSGIFNAPGGVPSNVSSSRLDVSADTTFTTNDTSFVERPSKNTRQIPPSTPKLSAKSTRSARQSSFKSNAPHTTSSTARPHLR</sequence>
<name>A0A0W4ZDT0_PNEJ7</name>
<comment type="similarity">
    <text evidence="4">Belongs to the DASH complex DAM1 family.</text>
</comment>
<dbReference type="GO" id="GO:0042729">
    <property type="term" value="C:DASH complex"/>
    <property type="evidence" value="ECO:0007669"/>
    <property type="project" value="InterPro"/>
</dbReference>
<evidence type="ECO:0000256" key="6">
    <source>
        <dbReference type="ARBA" id="ARBA00022454"/>
    </source>
</evidence>
<evidence type="ECO:0000256" key="1">
    <source>
        <dbReference type="ARBA" id="ARBA00004123"/>
    </source>
</evidence>
<evidence type="ECO:0000256" key="11">
    <source>
        <dbReference type="ARBA" id="ARBA00023212"/>
    </source>
</evidence>
<comment type="subcellular location">
    <subcellularLocation>
        <location evidence="3">Chromosome</location>
        <location evidence="3">Centromere</location>
        <location evidence="3">Kinetochore</location>
    </subcellularLocation>
    <subcellularLocation>
        <location evidence="2">Cytoplasm</location>
        <location evidence="2">Cytoskeleton</location>
        <location evidence="2">Spindle</location>
    </subcellularLocation>
    <subcellularLocation>
        <location evidence="1">Nucleus</location>
    </subcellularLocation>
</comment>
<evidence type="ECO:0000256" key="9">
    <source>
        <dbReference type="ARBA" id="ARBA00022829"/>
    </source>
</evidence>
<dbReference type="OrthoDB" id="5586015at2759"/>
<evidence type="ECO:0000256" key="13">
    <source>
        <dbReference type="ARBA" id="ARBA00023328"/>
    </source>
</evidence>
<dbReference type="eggNOG" id="ENOG502S08R">
    <property type="taxonomic scope" value="Eukaryota"/>
</dbReference>
<evidence type="ECO:0000256" key="4">
    <source>
        <dbReference type="ARBA" id="ARBA00010073"/>
    </source>
</evidence>
<dbReference type="Pfam" id="PF08653">
    <property type="entry name" value="DASH_Dam1"/>
    <property type="match status" value="1"/>
</dbReference>
<organism evidence="16 17">
    <name type="scientific">Pneumocystis jirovecii (strain RU7)</name>
    <name type="common">Human pneumocystis pneumonia agent</name>
    <dbReference type="NCBI Taxonomy" id="1408657"/>
    <lineage>
        <taxon>Eukaryota</taxon>
        <taxon>Fungi</taxon>
        <taxon>Dikarya</taxon>
        <taxon>Ascomycota</taxon>
        <taxon>Taphrinomycotina</taxon>
        <taxon>Pneumocystomycetes</taxon>
        <taxon>Pneumocystaceae</taxon>
        <taxon>Pneumocystis</taxon>
    </lineage>
</organism>
<gene>
    <name evidence="16" type="ORF">T551_03470</name>
</gene>
<evidence type="ECO:0000256" key="5">
    <source>
        <dbReference type="ARBA" id="ARBA00020497"/>
    </source>
</evidence>
<dbReference type="AlphaFoldDB" id="A0A0W4ZDT0"/>
<keyword evidence="6" id="KW-0158">Chromosome</keyword>
<feature type="region of interest" description="Disordered" evidence="15">
    <location>
        <begin position="143"/>
        <end position="195"/>
    </location>
</feature>
<evidence type="ECO:0000256" key="10">
    <source>
        <dbReference type="ARBA" id="ARBA00022838"/>
    </source>
</evidence>
<dbReference type="PANTHER" id="PTHR28113">
    <property type="entry name" value="DASH COMPLEX SUBUNIT DAM1"/>
    <property type="match status" value="1"/>
</dbReference>
<feature type="compositionally biased region" description="Polar residues" evidence="15">
    <location>
        <begin position="154"/>
        <end position="195"/>
    </location>
</feature>
<keyword evidence="9" id="KW-0159">Chromosome partition</keyword>
<proteinExistence type="inferred from homology"/>
<keyword evidence="17" id="KW-1185">Reference proteome</keyword>
<dbReference type="InterPro" id="IPR013962">
    <property type="entry name" value="DASH_Dam1"/>
</dbReference>
<evidence type="ECO:0000256" key="15">
    <source>
        <dbReference type="SAM" id="MobiDB-lite"/>
    </source>
</evidence>
<keyword evidence="11" id="KW-0206">Cytoskeleton</keyword>
<dbReference type="GO" id="GO:1990537">
    <property type="term" value="C:mitotic spindle polar microtubule"/>
    <property type="evidence" value="ECO:0007669"/>
    <property type="project" value="TreeGrafter"/>
</dbReference>
<evidence type="ECO:0000256" key="3">
    <source>
        <dbReference type="ARBA" id="ARBA00004629"/>
    </source>
</evidence>